<dbReference type="PROSITE" id="PS00687">
    <property type="entry name" value="ALDEHYDE_DEHYDR_GLU"/>
    <property type="match status" value="1"/>
</dbReference>
<proteinExistence type="inferred from homology"/>
<comment type="pathway">
    <text evidence="1">Amino-acid degradation; L-proline degradation into L-glutamate; L-glutamate from L-proline: step 2/2.</text>
</comment>
<dbReference type="SUPFAM" id="SSF53720">
    <property type="entry name" value="ALDH-like"/>
    <property type="match status" value="1"/>
</dbReference>
<reference evidence="10 11" key="1">
    <citation type="submission" date="2023-06" db="EMBL/GenBank/DDBJ databases">
        <title>Draft genome sequence of Gleimia hominis type strain CCUG 57540T.</title>
        <authorList>
            <person name="Salva-Serra F."/>
            <person name="Cardew S."/>
            <person name="Jensie Markopoulos S."/>
            <person name="Ohlen M."/>
            <person name="Inganas E."/>
            <person name="Svensson-Stadler L."/>
            <person name="Moore E.R.B."/>
        </authorList>
    </citation>
    <scope>NUCLEOTIDE SEQUENCE [LARGE SCALE GENOMIC DNA]</scope>
    <source>
        <strain evidence="10 11">CCUG 57540</strain>
    </source>
</reference>
<evidence type="ECO:0000256" key="7">
    <source>
        <dbReference type="RuleBase" id="RU003345"/>
    </source>
</evidence>
<comment type="similarity">
    <text evidence="7">Belongs to the aldehyde dehydrogenase family.</text>
</comment>
<comment type="caution">
    <text evidence="10">The sequence shown here is derived from an EMBL/GenBank/DDBJ whole genome shotgun (WGS) entry which is preliminary data.</text>
</comment>
<accession>A0ABU3I9U8</accession>
<name>A0ABU3I9U8_9ACTO</name>
<dbReference type="InterPro" id="IPR029510">
    <property type="entry name" value="Ald_DH_CS_GLU"/>
</dbReference>
<evidence type="ECO:0000256" key="5">
    <source>
        <dbReference type="ARBA" id="ARBA00048142"/>
    </source>
</evidence>
<feature type="active site" evidence="6">
    <location>
        <position position="721"/>
    </location>
</feature>
<protein>
    <recommendedName>
        <fullName evidence="2">L-glutamate gamma-semialdehyde dehydrogenase</fullName>
        <ecNumber evidence="2">1.2.1.88</ecNumber>
    </recommendedName>
</protein>
<dbReference type="InterPro" id="IPR029041">
    <property type="entry name" value="FAD-linked_oxidoreductase-like"/>
</dbReference>
<dbReference type="InterPro" id="IPR016160">
    <property type="entry name" value="Ald_DH_CS_CYS"/>
</dbReference>
<keyword evidence="3 7" id="KW-0560">Oxidoreductase</keyword>
<evidence type="ECO:0000313" key="10">
    <source>
        <dbReference type="EMBL" id="MDT3766983.1"/>
    </source>
</evidence>
<evidence type="ECO:0000313" key="11">
    <source>
        <dbReference type="Proteomes" id="UP001247542"/>
    </source>
</evidence>
<feature type="domain" description="Proline dehydrogenase" evidence="9">
    <location>
        <begin position="130"/>
        <end position="420"/>
    </location>
</feature>
<gene>
    <name evidence="10" type="ORF">QS713_02745</name>
</gene>
<feature type="domain" description="Aldehyde dehydrogenase" evidence="8">
    <location>
        <begin position="514"/>
        <end position="935"/>
    </location>
</feature>
<dbReference type="Gene3D" id="3.20.20.220">
    <property type="match status" value="1"/>
</dbReference>
<dbReference type="EMBL" id="JASXSX010000001">
    <property type="protein sequence ID" value="MDT3766983.1"/>
    <property type="molecule type" value="Genomic_DNA"/>
</dbReference>
<dbReference type="InterPro" id="IPR016163">
    <property type="entry name" value="Ald_DH_C"/>
</dbReference>
<dbReference type="InterPro" id="IPR025703">
    <property type="entry name" value="Bifunct_PutA"/>
</dbReference>
<dbReference type="InterPro" id="IPR016162">
    <property type="entry name" value="Ald_DH_N"/>
</dbReference>
<evidence type="ECO:0000256" key="4">
    <source>
        <dbReference type="ARBA" id="ARBA00023027"/>
    </source>
</evidence>
<dbReference type="InterPro" id="IPR050485">
    <property type="entry name" value="Proline_metab_enzyme"/>
</dbReference>
<evidence type="ECO:0000256" key="2">
    <source>
        <dbReference type="ARBA" id="ARBA00012884"/>
    </source>
</evidence>
<comment type="catalytic activity">
    <reaction evidence="5">
        <text>L-glutamate 5-semialdehyde + NAD(+) + H2O = L-glutamate + NADH + 2 H(+)</text>
        <dbReference type="Rhea" id="RHEA:30235"/>
        <dbReference type="ChEBI" id="CHEBI:15377"/>
        <dbReference type="ChEBI" id="CHEBI:15378"/>
        <dbReference type="ChEBI" id="CHEBI:29985"/>
        <dbReference type="ChEBI" id="CHEBI:57540"/>
        <dbReference type="ChEBI" id="CHEBI:57945"/>
        <dbReference type="ChEBI" id="CHEBI:58066"/>
        <dbReference type="EC" id="1.2.1.88"/>
    </reaction>
</comment>
<dbReference type="EC" id="1.2.1.88" evidence="2"/>
<dbReference type="Pfam" id="PF00171">
    <property type="entry name" value="Aldedh"/>
    <property type="match status" value="1"/>
</dbReference>
<dbReference type="RefSeq" id="WP_313272252.1">
    <property type="nucleotide sequence ID" value="NZ_JASXSX010000001.1"/>
</dbReference>
<keyword evidence="11" id="KW-1185">Reference proteome</keyword>
<dbReference type="SUPFAM" id="SSF51730">
    <property type="entry name" value="FAD-linked oxidoreductase"/>
    <property type="match status" value="1"/>
</dbReference>
<dbReference type="InterPro" id="IPR002872">
    <property type="entry name" value="Proline_DH_dom"/>
</dbReference>
<sequence length="1202" mass="132039">MTEVGEMRQIADRALTRAQRWAEESTKYPVDKAAKLLADVLEDPEGLDYTVQFVDGVVRPEDQEVAAQHMAEIGAKNPDFLPWYLSAPALVGGLAGKLVPEAVVPAARRVFAHLVGDLVVDVSEGKLGPAIKRLKQEGSRLNMNLLGEAVLGDKEAQKRLRDTRELLERDDVDYVSLKVSAVTGPHNPWGYDQVVEHATKQLLPLYQYAAKAPGRKFINLDMEEYRDLHLTIDVFKKILGREELLGLEAGIVLQAYIPDTLNAMKDLQKWAADRRARGGAPIKVRVVKGANLAMERVDAKMMNWPLTTWESKQATDANYLRILNWAMTPERTRNVHLGVAGHNLFTIAAAWELANARGVTNNVEVEMLSGMATQQASAVREDVGNLLLYVPVVRPEEYDVAISYLVRRLEENSADDNFMASIFDIGTSAAAFEKEKQRFLAAVEQMEREGTSRVGANRHQNRLMENAEQVSKPVKTPSGDWTFENTPDSDPSLPANLQWAREIASKVPSSKLGEDTIEKALVKTPKELDDKLARAYQASKAWAARPARERADILHRAGVELGLRRGELIEVAGSELGKSLQQVDVEVSEAIDFAHYYAQQSLELEKLQGARFSPVPITVVTPPWNFPLAIPFGGTAAALAAGSTVVLKPARIAKRCGALLAECLWKAGVPKDVLTLVDLSERDLGKQLVTDERVGRVVLTGGSETAQKFRSWDPTMRIMAETSGKNAIIITPSADLDLAVKDVVASAFGHAGQKCSACSYVILVGSTGFSKRVHDQLIDAVESLHIGWGNDLSAEMGPLSDEPGEKLMRGLTQLEPGQRWELQPRRLDNTNRLWSPGLRSGVEVGSEYHMVEYFGPVLGVMRVDTLEEAIDAQNMTDYGLTAGLHSLDADEINYWLDNVQAGNVYVNRGITGAIVRRQPFGGWKRSVVGEGTKAGGPNYLFGFGSFEAVPVATAKEREHSPFPPAVKHDAHVRKPALRSLLNAAEPILSDRDYETLVKAMESDQHAADTEFDVQHDPSQVEVERNILRYIPTPVTVRLGADASQYEVFRVLSASLSAGHIVDPKRIVGEVSTDYAGEPVRVFAGGGVAPIGVEVSSARALPQEVQTILDDYGIEYKVEAEDAFHSRMSHKTYALDERVRVVGEDGDALRKAVNGSIDVAVYDEPVTSCGRIEILPFVHEQAVSITNHRFGNRTPLTDEVMAD</sequence>
<keyword evidence="4" id="KW-0520">NAD</keyword>
<dbReference type="PROSITE" id="PS00070">
    <property type="entry name" value="ALDEHYDE_DEHYDR_CYS"/>
    <property type="match status" value="1"/>
</dbReference>
<dbReference type="Gene3D" id="3.40.309.10">
    <property type="entry name" value="Aldehyde Dehydrogenase, Chain A, domain 2"/>
    <property type="match status" value="1"/>
</dbReference>
<dbReference type="PANTHER" id="PTHR42862">
    <property type="entry name" value="DELTA-1-PYRROLINE-5-CARBOXYLATE DEHYDROGENASE 1, ISOFORM A-RELATED"/>
    <property type="match status" value="1"/>
</dbReference>
<evidence type="ECO:0000256" key="1">
    <source>
        <dbReference type="ARBA" id="ARBA00004786"/>
    </source>
</evidence>
<dbReference type="Proteomes" id="UP001247542">
    <property type="component" value="Unassembled WGS sequence"/>
</dbReference>
<evidence type="ECO:0000259" key="8">
    <source>
        <dbReference type="Pfam" id="PF00171"/>
    </source>
</evidence>
<dbReference type="Pfam" id="PF01619">
    <property type="entry name" value="Pro_dh"/>
    <property type="match status" value="1"/>
</dbReference>
<dbReference type="InterPro" id="IPR015590">
    <property type="entry name" value="Aldehyde_DH_dom"/>
</dbReference>
<dbReference type="PANTHER" id="PTHR42862:SF1">
    <property type="entry name" value="DELTA-1-PYRROLINE-5-CARBOXYLATE DEHYDROGENASE 2, ISOFORM A-RELATED"/>
    <property type="match status" value="1"/>
</dbReference>
<evidence type="ECO:0000259" key="9">
    <source>
        <dbReference type="Pfam" id="PF01619"/>
    </source>
</evidence>
<organism evidence="10 11">
    <name type="scientific">Gleimia hominis</name>
    <dbReference type="NCBI Taxonomy" id="595468"/>
    <lineage>
        <taxon>Bacteria</taxon>
        <taxon>Bacillati</taxon>
        <taxon>Actinomycetota</taxon>
        <taxon>Actinomycetes</taxon>
        <taxon>Actinomycetales</taxon>
        <taxon>Actinomycetaceae</taxon>
        <taxon>Gleimia</taxon>
    </lineage>
</organism>
<evidence type="ECO:0000256" key="3">
    <source>
        <dbReference type="ARBA" id="ARBA00023002"/>
    </source>
</evidence>
<dbReference type="PIRSF" id="PIRSF000197">
    <property type="entry name" value="Bifunct_PutA"/>
    <property type="match status" value="1"/>
</dbReference>
<dbReference type="Gene3D" id="3.40.605.10">
    <property type="entry name" value="Aldehyde Dehydrogenase, Chain A, domain 1"/>
    <property type="match status" value="1"/>
</dbReference>
<dbReference type="InterPro" id="IPR016161">
    <property type="entry name" value="Ald_DH/histidinol_DH"/>
</dbReference>
<evidence type="ECO:0000256" key="6">
    <source>
        <dbReference type="PROSITE-ProRule" id="PRU10007"/>
    </source>
</evidence>